<evidence type="ECO:0000256" key="4">
    <source>
        <dbReference type="ARBA" id="ARBA00022723"/>
    </source>
</evidence>
<dbReference type="InterPro" id="IPR000192">
    <property type="entry name" value="Aminotrans_V_dom"/>
</dbReference>
<feature type="domain" description="Aminotransferase class V" evidence="9">
    <location>
        <begin position="7"/>
        <end position="374"/>
    </location>
</feature>
<dbReference type="PANTHER" id="PTHR11601:SF34">
    <property type="entry name" value="CYSTEINE DESULFURASE"/>
    <property type="match status" value="1"/>
</dbReference>
<evidence type="ECO:0000256" key="2">
    <source>
        <dbReference type="ARBA" id="ARBA00006490"/>
    </source>
</evidence>
<evidence type="ECO:0000256" key="7">
    <source>
        <dbReference type="ARBA" id="ARBA00023014"/>
    </source>
</evidence>
<evidence type="ECO:0000256" key="5">
    <source>
        <dbReference type="ARBA" id="ARBA00022898"/>
    </source>
</evidence>
<evidence type="ECO:0000256" key="8">
    <source>
        <dbReference type="ARBA" id="ARBA00050776"/>
    </source>
</evidence>
<keyword evidence="4" id="KW-0479">Metal-binding</keyword>
<accession>A0A2H0BL73</accession>
<name>A0A2H0BL73_9BACT</name>
<keyword evidence="3" id="KW-0808">Transferase</keyword>
<dbReference type="AlphaFoldDB" id="A0A2H0BL73"/>
<comment type="caution">
    <text evidence="10">The sequence shown here is derived from an EMBL/GenBank/DDBJ whole genome shotgun (WGS) entry which is preliminary data.</text>
</comment>
<dbReference type="InterPro" id="IPR015424">
    <property type="entry name" value="PyrdxlP-dep_Trfase"/>
</dbReference>
<keyword evidence="6" id="KW-0408">Iron</keyword>
<dbReference type="GO" id="GO:0031071">
    <property type="term" value="F:cysteine desulfurase activity"/>
    <property type="evidence" value="ECO:0007669"/>
    <property type="project" value="UniProtKB-EC"/>
</dbReference>
<dbReference type="InterPro" id="IPR015422">
    <property type="entry name" value="PyrdxlP-dep_Trfase_small"/>
</dbReference>
<dbReference type="PANTHER" id="PTHR11601">
    <property type="entry name" value="CYSTEINE DESULFURYLASE FAMILY MEMBER"/>
    <property type="match status" value="1"/>
</dbReference>
<keyword evidence="5" id="KW-0663">Pyridoxal phosphate</keyword>
<evidence type="ECO:0000256" key="1">
    <source>
        <dbReference type="ARBA" id="ARBA00001933"/>
    </source>
</evidence>
<dbReference type="InterPro" id="IPR015421">
    <property type="entry name" value="PyrdxlP-dep_Trfase_major"/>
</dbReference>
<evidence type="ECO:0000313" key="10">
    <source>
        <dbReference type="EMBL" id="PIP58427.1"/>
    </source>
</evidence>
<evidence type="ECO:0000256" key="3">
    <source>
        <dbReference type="ARBA" id="ARBA00022679"/>
    </source>
</evidence>
<evidence type="ECO:0000259" key="9">
    <source>
        <dbReference type="Pfam" id="PF00266"/>
    </source>
</evidence>
<dbReference type="InterPro" id="IPR016454">
    <property type="entry name" value="Cysteine_dSase"/>
</dbReference>
<dbReference type="GO" id="GO:0046872">
    <property type="term" value="F:metal ion binding"/>
    <property type="evidence" value="ECO:0007669"/>
    <property type="project" value="UniProtKB-KW"/>
</dbReference>
<protein>
    <submittedName>
        <fullName evidence="10">Cysteine desulfurase NifS</fullName>
    </submittedName>
</protein>
<gene>
    <name evidence="10" type="ORF">COX02_00430</name>
</gene>
<reference evidence="10 11" key="1">
    <citation type="submission" date="2017-09" db="EMBL/GenBank/DDBJ databases">
        <title>Depth-based differentiation of microbial function through sediment-hosted aquifers and enrichment of novel symbionts in the deep terrestrial subsurface.</title>
        <authorList>
            <person name="Probst A.J."/>
            <person name="Ladd B."/>
            <person name="Jarett J.K."/>
            <person name="Geller-Mcgrath D.E."/>
            <person name="Sieber C.M."/>
            <person name="Emerson J.B."/>
            <person name="Anantharaman K."/>
            <person name="Thomas B.C."/>
            <person name="Malmstrom R."/>
            <person name="Stieglmeier M."/>
            <person name="Klingl A."/>
            <person name="Woyke T."/>
            <person name="Ryan C.M."/>
            <person name="Banfield J.F."/>
        </authorList>
    </citation>
    <scope>NUCLEOTIDE SEQUENCE [LARGE SCALE GENOMIC DNA]</scope>
    <source>
        <strain evidence="10">CG22_combo_CG10-13_8_21_14_all_37_9</strain>
    </source>
</reference>
<dbReference type="Gene3D" id="3.40.640.10">
    <property type="entry name" value="Type I PLP-dependent aspartate aminotransferase-like (Major domain)"/>
    <property type="match status" value="1"/>
</dbReference>
<comment type="similarity">
    <text evidence="2">Belongs to the class-V pyridoxal-phosphate-dependent aminotransferase family. NifS/IscS subfamily.</text>
</comment>
<dbReference type="Gene3D" id="3.90.1150.10">
    <property type="entry name" value="Aspartate Aminotransferase, domain 1"/>
    <property type="match status" value="1"/>
</dbReference>
<dbReference type="GO" id="GO:0051536">
    <property type="term" value="F:iron-sulfur cluster binding"/>
    <property type="evidence" value="ECO:0007669"/>
    <property type="project" value="UniProtKB-KW"/>
</dbReference>
<evidence type="ECO:0000313" key="11">
    <source>
        <dbReference type="Proteomes" id="UP000229334"/>
    </source>
</evidence>
<keyword evidence="7" id="KW-0411">Iron-sulfur</keyword>
<sequence>MFKHRLIYLDTASATALDPRVYSAMKPYWSRYFANPASLHQAGLVSAQALATARQTVADYLVVRSDEIFFTSGGTESLNGAILGLAKTFSTPRHLVISALEHEAVLAPCRLLEQQGWKLTIIPTDSTGLISAKTVAMALTPETVLVAITAVNNEIGTIQNLPEIAKVIRQFRVKNQSSYPYFLTDACQAPRALELKVPQLGVDFLVLNGSKIYGPKGVGALFVRRGIKIEPLLLGGGQEKGLRSGTSNLPGIIGLAKALQICQQEREKETKKLASLRDYFLTELKRQIPDLLVNGDLVSRLPSNLNISLAGFLGEQLVIELSAKGIACSAGSACSALTDKGPSGTLLALGLKPELANSALRFSLDRKTTKADLKFTVKTLVKIITKYRQSEFNFPLVV</sequence>
<evidence type="ECO:0000256" key="6">
    <source>
        <dbReference type="ARBA" id="ARBA00023004"/>
    </source>
</evidence>
<comment type="catalytic activity">
    <reaction evidence="8">
        <text>(sulfur carrier)-H + L-cysteine = (sulfur carrier)-SH + L-alanine</text>
        <dbReference type="Rhea" id="RHEA:43892"/>
        <dbReference type="Rhea" id="RHEA-COMP:14737"/>
        <dbReference type="Rhea" id="RHEA-COMP:14739"/>
        <dbReference type="ChEBI" id="CHEBI:29917"/>
        <dbReference type="ChEBI" id="CHEBI:35235"/>
        <dbReference type="ChEBI" id="CHEBI:57972"/>
        <dbReference type="ChEBI" id="CHEBI:64428"/>
        <dbReference type="EC" id="2.8.1.7"/>
    </reaction>
</comment>
<dbReference type="Pfam" id="PF00266">
    <property type="entry name" value="Aminotran_5"/>
    <property type="match status" value="1"/>
</dbReference>
<dbReference type="EMBL" id="PCSX01000008">
    <property type="protein sequence ID" value="PIP58427.1"/>
    <property type="molecule type" value="Genomic_DNA"/>
</dbReference>
<organism evidence="10 11">
    <name type="scientific">Candidatus Vogelbacteria bacterium CG22_combo_CG10-13_8_21_14_all_37_9</name>
    <dbReference type="NCBI Taxonomy" id="1975046"/>
    <lineage>
        <taxon>Bacteria</taxon>
        <taxon>Candidatus Vogeliibacteriota</taxon>
    </lineage>
</organism>
<dbReference type="PIRSF" id="PIRSF005572">
    <property type="entry name" value="NifS"/>
    <property type="match status" value="1"/>
</dbReference>
<proteinExistence type="inferred from homology"/>
<dbReference type="Proteomes" id="UP000229334">
    <property type="component" value="Unassembled WGS sequence"/>
</dbReference>
<comment type="cofactor">
    <cofactor evidence="1">
        <name>pyridoxal 5'-phosphate</name>
        <dbReference type="ChEBI" id="CHEBI:597326"/>
    </cofactor>
</comment>
<dbReference type="Gene3D" id="1.10.260.50">
    <property type="match status" value="1"/>
</dbReference>
<dbReference type="SUPFAM" id="SSF53383">
    <property type="entry name" value="PLP-dependent transferases"/>
    <property type="match status" value="1"/>
</dbReference>